<feature type="transmembrane region" description="Helical" evidence="8">
    <location>
        <begin position="26"/>
        <end position="47"/>
    </location>
</feature>
<keyword evidence="5 8" id="KW-0812">Transmembrane</keyword>
<dbReference type="EMBL" id="BOON01000075">
    <property type="protein sequence ID" value="GII26369.1"/>
    <property type="molecule type" value="Genomic_DNA"/>
</dbReference>
<keyword evidence="3" id="KW-0813">Transport</keyword>
<dbReference type="InterPro" id="IPR037294">
    <property type="entry name" value="ABC_BtuC-like"/>
</dbReference>
<feature type="transmembrane region" description="Helical" evidence="8">
    <location>
        <begin position="210"/>
        <end position="235"/>
    </location>
</feature>
<feature type="transmembrane region" description="Helical" evidence="8">
    <location>
        <begin position="79"/>
        <end position="99"/>
    </location>
</feature>
<feature type="transmembrane region" description="Helical" evidence="8">
    <location>
        <begin position="136"/>
        <end position="156"/>
    </location>
</feature>
<dbReference type="Pfam" id="PF01032">
    <property type="entry name" value="FecCD"/>
    <property type="match status" value="1"/>
</dbReference>
<feature type="transmembrane region" description="Helical" evidence="8">
    <location>
        <begin position="328"/>
        <end position="346"/>
    </location>
</feature>
<feature type="transmembrane region" description="Helical" evidence="8">
    <location>
        <begin position="298"/>
        <end position="316"/>
    </location>
</feature>
<dbReference type="PANTHER" id="PTHR30472">
    <property type="entry name" value="FERRIC ENTEROBACTIN TRANSPORT SYSTEM PERMEASE PROTEIN"/>
    <property type="match status" value="1"/>
</dbReference>
<feature type="transmembrane region" description="Helical" evidence="8">
    <location>
        <begin position="168"/>
        <end position="190"/>
    </location>
</feature>
<keyword evidence="7 8" id="KW-0472">Membrane</keyword>
<protein>
    <submittedName>
        <fullName evidence="9">Siderophore ABC transporter permease</fullName>
    </submittedName>
</protein>
<keyword evidence="6 8" id="KW-1133">Transmembrane helix</keyword>
<feature type="transmembrane region" description="Helical" evidence="8">
    <location>
        <begin position="111"/>
        <end position="130"/>
    </location>
</feature>
<proteinExistence type="inferred from homology"/>
<dbReference type="GO" id="GO:0005886">
    <property type="term" value="C:plasma membrane"/>
    <property type="evidence" value="ECO:0007669"/>
    <property type="project" value="UniProtKB-SubCell"/>
</dbReference>
<dbReference type="GO" id="GO:0033214">
    <property type="term" value="P:siderophore-iron import into cell"/>
    <property type="evidence" value="ECO:0007669"/>
    <property type="project" value="TreeGrafter"/>
</dbReference>
<evidence type="ECO:0000256" key="4">
    <source>
        <dbReference type="ARBA" id="ARBA00022475"/>
    </source>
</evidence>
<evidence type="ECO:0000256" key="7">
    <source>
        <dbReference type="ARBA" id="ARBA00023136"/>
    </source>
</evidence>
<gene>
    <name evidence="9" type="ORF">Pme01_59660</name>
</gene>
<organism evidence="9 10">
    <name type="scientific">Planosporangium mesophilum</name>
    <dbReference type="NCBI Taxonomy" id="689768"/>
    <lineage>
        <taxon>Bacteria</taxon>
        <taxon>Bacillati</taxon>
        <taxon>Actinomycetota</taxon>
        <taxon>Actinomycetes</taxon>
        <taxon>Micromonosporales</taxon>
        <taxon>Micromonosporaceae</taxon>
        <taxon>Planosporangium</taxon>
    </lineage>
</organism>
<evidence type="ECO:0000313" key="10">
    <source>
        <dbReference type="Proteomes" id="UP000599074"/>
    </source>
</evidence>
<comment type="caution">
    <text evidence="9">The sequence shown here is derived from an EMBL/GenBank/DDBJ whole genome shotgun (WGS) entry which is preliminary data.</text>
</comment>
<accession>A0A8J3TKQ0</accession>
<dbReference type="Gene3D" id="1.10.3470.10">
    <property type="entry name" value="ABC transporter involved in vitamin B12 uptake, BtuC"/>
    <property type="match status" value="1"/>
</dbReference>
<feature type="transmembrane region" description="Helical" evidence="8">
    <location>
        <begin position="256"/>
        <end position="286"/>
    </location>
</feature>
<keyword evidence="10" id="KW-1185">Reference proteome</keyword>
<name>A0A8J3TKQ0_9ACTN</name>
<evidence type="ECO:0000313" key="9">
    <source>
        <dbReference type="EMBL" id="GII26369.1"/>
    </source>
</evidence>
<evidence type="ECO:0000256" key="1">
    <source>
        <dbReference type="ARBA" id="ARBA00004651"/>
    </source>
</evidence>
<sequence>MLVDEAPATAGPLTPEVGPRRSTLRWTAAVVAPAAVLVVAAVASLLVGSGQVGPVRALRVLIGAAGDPDATFAVWQLRWPRTVVAAVVGAALGTAGTVLQAATRNPLAEPGLLGVSAGASTAVVLVIALGGSVATVGPHIAVLGALLGCLAALGAARLRGVGDDPVRLILAGAALTGVLGSITSVLLLVDQRSADEVRFWTVGAVAGRDLGVLVGAVPALLLGGLLVTLVARPLAALALGEQVATGLGHSPRRARLGAVVAVALLVGGATAVAGPISFVGLVVPFAARALVGPDLRRALVPSVLFGPAVVLGADVASRLLVRPYEMPLGVVTALIGAPVLVAVVRARRVPAL</sequence>
<evidence type="ECO:0000256" key="3">
    <source>
        <dbReference type="ARBA" id="ARBA00022448"/>
    </source>
</evidence>
<evidence type="ECO:0000256" key="8">
    <source>
        <dbReference type="SAM" id="Phobius"/>
    </source>
</evidence>
<dbReference type="AlphaFoldDB" id="A0A8J3TKQ0"/>
<comment type="similarity">
    <text evidence="2">Belongs to the binding-protein-dependent transport system permease family. FecCD subfamily.</text>
</comment>
<keyword evidence="4" id="KW-1003">Cell membrane</keyword>
<reference evidence="9" key="1">
    <citation type="submission" date="2021-01" db="EMBL/GenBank/DDBJ databases">
        <title>Whole genome shotgun sequence of Planosporangium mesophilum NBRC 109066.</title>
        <authorList>
            <person name="Komaki H."/>
            <person name="Tamura T."/>
        </authorList>
    </citation>
    <scope>NUCLEOTIDE SEQUENCE</scope>
    <source>
        <strain evidence="9">NBRC 109066</strain>
    </source>
</reference>
<dbReference type="SUPFAM" id="SSF81345">
    <property type="entry name" value="ABC transporter involved in vitamin B12 uptake, BtuC"/>
    <property type="match status" value="1"/>
</dbReference>
<dbReference type="RefSeq" id="WP_203935971.1">
    <property type="nucleotide sequence ID" value="NZ_BOON01000075.1"/>
</dbReference>
<dbReference type="PANTHER" id="PTHR30472:SF1">
    <property type="entry name" value="FE(3+) DICITRATE TRANSPORT SYSTEM PERMEASE PROTEIN FECC-RELATED"/>
    <property type="match status" value="1"/>
</dbReference>
<dbReference type="CDD" id="cd06550">
    <property type="entry name" value="TM_ABC_iron-siderophores_like"/>
    <property type="match status" value="1"/>
</dbReference>
<evidence type="ECO:0000256" key="5">
    <source>
        <dbReference type="ARBA" id="ARBA00022692"/>
    </source>
</evidence>
<comment type="subcellular location">
    <subcellularLocation>
        <location evidence="1">Cell membrane</location>
        <topology evidence="1">Multi-pass membrane protein</topology>
    </subcellularLocation>
</comment>
<dbReference type="InterPro" id="IPR000522">
    <property type="entry name" value="ABC_transptr_permease_BtuC"/>
</dbReference>
<dbReference type="Proteomes" id="UP000599074">
    <property type="component" value="Unassembled WGS sequence"/>
</dbReference>
<evidence type="ECO:0000256" key="6">
    <source>
        <dbReference type="ARBA" id="ARBA00022989"/>
    </source>
</evidence>
<evidence type="ECO:0000256" key="2">
    <source>
        <dbReference type="ARBA" id="ARBA00007935"/>
    </source>
</evidence>
<dbReference type="GO" id="GO:0022857">
    <property type="term" value="F:transmembrane transporter activity"/>
    <property type="evidence" value="ECO:0007669"/>
    <property type="project" value="InterPro"/>
</dbReference>